<protein>
    <recommendedName>
        <fullName evidence="3">Phasin domain-containing protein</fullName>
    </recommendedName>
</protein>
<accession>A0A063Y2S2</accession>
<dbReference type="OrthoDB" id="6120763at2"/>
<dbReference type="RefSeq" id="WP_036547721.1">
    <property type="nucleotide sequence ID" value="NZ_JMSZ01000032.1"/>
</dbReference>
<proteinExistence type="predicted"/>
<gene>
    <name evidence="1" type="ORF">ADINL_2195</name>
</gene>
<comment type="caution">
    <text evidence="1">The sequence shown here is derived from an EMBL/GenBank/DDBJ whole genome shotgun (WGS) entry which is preliminary data.</text>
</comment>
<evidence type="ECO:0000313" key="2">
    <source>
        <dbReference type="Proteomes" id="UP000027318"/>
    </source>
</evidence>
<dbReference type="AlphaFoldDB" id="A0A063Y2S2"/>
<evidence type="ECO:0008006" key="3">
    <source>
        <dbReference type="Google" id="ProtNLM"/>
    </source>
</evidence>
<dbReference type="EMBL" id="JMSZ01000032">
    <property type="protein sequence ID" value="KDE39066.1"/>
    <property type="molecule type" value="Genomic_DNA"/>
</dbReference>
<dbReference type="Proteomes" id="UP000027318">
    <property type="component" value="Unassembled WGS sequence"/>
</dbReference>
<reference evidence="1 2" key="1">
    <citation type="journal article" date="2005" name="Int. J. Syst. Evol. Microbiol.">
        <title>Nitrincola lacisaponensis gen. nov., sp. nov., a novel alkaliphilic bacterium isolated from an alkaline, saline lake.</title>
        <authorList>
            <person name="Dimitriu P.A."/>
            <person name="Shukla S.K."/>
            <person name="Conradt J."/>
            <person name="Marquez M.C."/>
            <person name="Ventosa A."/>
            <person name="Maglia A."/>
            <person name="Peyton B.M."/>
            <person name="Pinkart H.C."/>
            <person name="Mormile M.R."/>
        </authorList>
    </citation>
    <scope>NUCLEOTIDE SEQUENCE [LARGE SCALE GENOMIC DNA]</scope>
    <source>
        <strain evidence="1 2">4CA</strain>
    </source>
</reference>
<organism evidence="1 2">
    <name type="scientific">Nitrincola lacisaponensis</name>
    <dbReference type="NCBI Taxonomy" id="267850"/>
    <lineage>
        <taxon>Bacteria</taxon>
        <taxon>Pseudomonadati</taxon>
        <taxon>Pseudomonadota</taxon>
        <taxon>Gammaproteobacteria</taxon>
        <taxon>Oceanospirillales</taxon>
        <taxon>Oceanospirillaceae</taxon>
        <taxon>Nitrincola</taxon>
    </lineage>
</organism>
<keyword evidence="2" id="KW-1185">Reference proteome</keyword>
<evidence type="ECO:0000313" key="1">
    <source>
        <dbReference type="EMBL" id="KDE39066.1"/>
    </source>
</evidence>
<sequence>MTSAVDFQKPVEAVKSLIALQTETLTKTVELQKKSGEELVAFFKAEAEKAKSLKTPEEVIKFNTEANTSLFNLLKAQGEAFTSLATEASKSVMAEMQSFGK</sequence>
<name>A0A063Y2S2_9GAMM</name>
<dbReference type="STRING" id="267850.ADINL_2195"/>